<keyword evidence="3" id="KW-1185">Reference proteome</keyword>
<feature type="compositionally biased region" description="Pro residues" evidence="1">
    <location>
        <begin position="23"/>
        <end position="112"/>
    </location>
</feature>
<proteinExistence type="predicted"/>
<evidence type="ECO:0000313" key="3">
    <source>
        <dbReference type="Proteomes" id="UP001180020"/>
    </source>
</evidence>
<feature type="compositionally biased region" description="Basic and acidic residues" evidence="1">
    <location>
        <begin position="299"/>
        <end position="309"/>
    </location>
</feature>
<dbReference type="EMBL" id="JAUJYO010000004">
    <property type="protein sequence ID" value="KAK1319978.1"/>
    <property type="molecule type" value="Genomic_DNA"/>
</dbReference>
<comment type="caution">
    <text evidence="2">The sequence shown here is derived from an EMBL/GenBank/DDBJ whole genome shotgun (WGS) entry which is preliminary data.</text>
</comment>
<organism evidence="2 3">
    <name type="scientific">Acorus calamus</name>
    <name type="common">Sweet flag</name>
    <dbReference type="NCBI Taxonomy" id="4465"/>
    <lineage>
        <taxon>Eukaryota</taxon>
        <taxon>Viridiplantae</taxon>
        <taxon>Streptophyta</taxon>
        <taxon>Embryophyta</taxon>
        <taxon>Tracheophyta</taxon>
        <taxon>Spermatophyta</taxon>
        <taxon>Magnoliopsida</taxon>
        <taxon>Liliopsida</taxon>
        <taxon>Acoraceae</taxon>
        <taxon>Acorus</taxon>
    </lineage>
</organism>
<gene>
    <name evidence="2" type="ORF">QJS10_CPB04g01195</name>
</gene>
<dbReference type="PANTHER" id="PTHR33472">
    <property type="entry name" value="OS01G0106600 PROTEIN"/>
    <property type="match status" value="1"/>
</dbReference>
<reference evidence="2" key="2">
    <citation type="submission" date="2023-06" db="EMBL/GenBank/DDBJ databases">
        <authorList>
            <person name="Ma L."/>
            <person name="Liu K.-W."/>
            <person name="Li Z."/>
            <person name="Hsiao Y.-Y."/>
            <person name="Qi Y."/>
            <person name="Fu T."/>
            <person name="Tang G."/>
            <person name="Zhang D."/>
            <person name="Sun W.-H."/>
            <person name="Liu D.-K."/>
            <person name="Li Y."/>
            <person name="Chen G.-Z."/>
            <person name="Liu X.-D."/>
            <person name="Liao X.-Y."/>
            <person name="Jiang Y.-T."/>
            <person name="Yu X."/>
            <person name="Hao Y."/>
            <person name="Huang J."/>
            <person name="Zhao X.-W."/>
            <person name="Ke S."/>
            <person name="Chen Y.-Y."/>
            <person name="Wu W.-L."/>
            <person name="Hsu J.-L."/>
            <person name="Lin Y.-F."/>
            <person name="Huang M.-D."/>
            <person name="Li C.-Y."/>
            <person name="Huang L."/>
            <person name="Wang Z.-W."/>
            <person name="Zhao X."/>
            <person name="Zhong W.-Y."/>
            <person name="Peng D.-H."/>
            <person name="Ahmad S."/>
            <person name="Lan S."/>
            <person name="Zhang J.-S."/>
            <person name="Tsai W.-C."/>
            <person name="Van De Peer Y."/>
            <person name="Liu Z.-J."/>
        </authorList>
    </citation>
    <scope>NUCLEOTIDE SEQUENCE</scope>
    <source>
        <strain evidence="2">CP</strain>
        <tissue evidence="2">Leaves</tissue>
    </source>
</reference>
<dbReference type="PANTHER" id="PTHR33472:SF28">
    <property type="entry name" value="BROMO AND FHA DOMAIN-CONTAINING PROTEIN DDB_G0267958"/>
    <property type="match status" value="1"/>
</dbReference>
<feature type="region of interest" description="Disordered" evidence="1">
    <location>
        <begin position="1"/>
        <end position="239"/>
    </location>
</feature>
<name>A0AAV9F284_ACOCL</name>
<evidence type="ECO:0000313" key="2">
    <source>
        <dbReference type="EMBL" id="KAK1319978.1"/>
    </source>
</evidence>
<dbReference type="PRINTS" id="PR01217">
    <property type="entry name" value="PRICHEXTENSN"/>
</dbReference>
<reference evidence="2" key="1">
    <citation type="journal article" date="2023" name="Nat. Commun.">
        <title>Diploid and tetraploid genomes of Acorus and the evolution of monocots.</title>
        <authorList>
            <person name="Ma L."/>
            <person name="Liu K.W."/>
            <person name="Li Z."/>
            <person name="Hsiao Y.Y."/>
            <person name="Qi Y."/>
            <person name="Fu T."/>
            <person name="Tang G.D."/>
            <person name="Zhang D."/>
            <person name="Sun W.H."/>
            <person name="Liu D.K."/>
            <person name="Li Y."/>
            <person name="Chen G.Z."/>
            <person name="Liu X.D."/>
            <person name="Liao X.Y."/>
            <person name="Jiang Y.T."/>
            <person name="Yu X."/>
            <person name="Hao Y."/>
            <person name="Huang J."/>
            <person name="Zhao X.W."/>
            <person name="Ke S."/>
            <person name="Chen Y.Y."/>
            <person name="Wu W.L."/>
            <person name="Hsu J.L."/>
            <person name="Lin Y.F."/>
            <person name="Huang M.D."/>
            <person name="Li C.Y."/>
            <person name="Huang L."/>
            <person name="Wang Z.W."/>
            <person name="Zhao X."/>
            <person name="Zhong W.Y."/>
            <person name="Peng D.H."/>
            <person name="Ahmad S."/>
            <person name="Lan S."/>
            <person name="Zhang J.S."/>
            <person name="Tsai W.C."/>
            <person name="Van de Peer Y."/>
            <person name="Liu Z.J."/>
        </authorList>
    </citation>
    <scope>NUCLEOTIDE SEQUENCE</scope>
    <source>
        <strain evidence="2">CP</strain>
    </source>
</reference>
<accession>A0AAV9F284</accession>
<feature type="compositionally biased region" description="Basic and acidic residues" evidence="1">
    <location>
        <begin position="192"/>
        <end position="230"/>
    </location>
</feature>
<feature type="region of interest" description="Disordered" evidence="1">
    <location>
        <begin position="347"/>
        <end position="371"/>
    </location>
</feature>
<sequence>MQNQPPTTGRPWFRLSTQARVDPGPPPQPRPPAEPQPRPLFRPPVQLPIAPSPIPTLSPPPPQMQPPPPLPTTASFQPPPPPPPPATPKETLPRPPSQPEPQFQPQPQPTPTPSDIFPTDLHPTRVSSRSPTPPQTPQYIKSPSNFPKDPLPDLYPVRFQPSAQLKPNPEPESKVPLVPELRPMQKSVLVQEESRGSNNKHDEFERVMTKESRRGKDGLDSWRMKPKESDTEGEDESGMKVITIAGENKGAHMELGSRSHKGRHVQRHGINKSSHAHTYVEEVHGGGMGDGKAMVLKEKEKEKENEKMHLSSSSSSSTPPISTLVNNNVQGINNSILLNGSCTHRNPGVHISLSRRHPPPPSPSKGTHHPF</sequence>
<dbReference type="Proteomes" id="UP001180020">
    <property type="component" value="Unassembled WGS sequence"/>
</dbReference>
<evidence type="ECO:0000256" key="1">
    <source>
        <dbReference type="SAM" id="MobiDB-lite"/>
    </source>
</evidence>
<protein>
    <submittedName>
        <fullName evidence="2">Uncharacterized protein</fullName>
    </submittedName>
</protein>
<feature type="region of interest" description="Disordered" evidence="1">
    <location>
        <begin position="299"/>
        <end position="323"/>
    </location>
</feature>
<dbReference type="AlphaFoldDB" id="A0AAV9F284"/>